<keyword evidence="1" id="KW-0732">Signal</keyword>
<organism evidence="2 3">
    <name type="scientific">Aristolochia fimbriata</name>
    <name type="common">White veined hardy Dutchman's pipe vine</name>
    <dbReference type="NCBI Taxonomy" id="158543"/>
    <lineage>
        <taxon>Eukaryota</taxon>
        <taxon>Viridiplantae</taxon>
        <taxon>Streptophyta</taxon>
        <taxon>Embryophyta</taxon>
        <taxon>Tracheophyta</taxon>
        <taxon>Spermatophyta</taxon>
        <taxon>Magnoliopsida</taxon>
        <taxon>Magnoliidae</taxon>
        <taxon>Piperales</taxon>
        <taxon>Aristolochiaceae</taxon>
        <taxon>Aristolochia</taxon>
    </lineage>
</organism>
<feature type="signal peptide" evidence="1">
    <location>
        <begin position="1"/>
        <end position="25"/>
    </location>
</feature>
<accession>A0AAV7ERF5</accession>
<dbReference type="EMBL" id="JAINDJ010000004">
    <property type="protein sequence ID" value="KAG9451440.1"/>
    <property type="molecule type" value="Genomic_DNA"/>
</dbReference>
<feature type="chain" id="PRO_5043967072" evidence="1">
    <location>
        <begin position="26"/>
        <end position="74"/>
    </location>
</feature>
<name>A0AAV7ERF5_ARIFI</name>
<dbReference type="Proteomes" id="UP000825729">
    <property type="component" value="Unassembled WGS sequence"/>
</dbReference>
<gene>
    <name evidence="2" type="ORF">H6P81_011405</name>
</gene>
<proteinExistence type="predicted"/>
<comment type="caution">
    <text evidence="2">The sequence shown here is derived from an EMBL/GenBank/DDBJ whole genome shotgun (WGS) entry which is preliminary data.</text>
</comment>
<evidence type="ECO:0000256" key="1">
    <source>
        <dbReference type="SAM" id="SignalP"/>
    </source>
</evidence>
<evidence type="ECO:0000313" key="3">
    <source>
        <dbReference type="Proteomes" id="UP000825729"/>
    </source>
</evidence>
<keyword evidence="3" id="KW-1185">Reference proteome</keyword>
<sequence length="74" mass="8179">MMKKTSVLLPLLFTVLLLLSANADAKMCNDKTYYRPRCDPVRCAADCKLARGKGATAVCDALRGPVCSCFYRCR</sequence>
<protein>
    <submittedName>
        <fullName evidence="2">Uncharacterized protein</fullName>
    </submittedName>
</protein>
<dbReference type="AlphaFoldDB" id="A0AAV7ERF5"/>
<reference evidence="2 3" key="1">
    <citation type="submission" date="2021-07" db="EMBL/GenBank/DDBJ databases">
        <title>The Aristolochia fimbriata genome: insights into angiosperm evolution, floral development and chemical biosynthesis.</title>
        <authorList>
            <person name="Jiao Y."/>
        </authorList>
    </citation>
    <scope>NUCLEOTIDE SEQUENCE [LARGE SCALE GENOMIC DNA]</scope>
    <source>
        <strain evidence="2">IBCAS-2021</strain>
        <tissue evidence="2">Leaf</tissue>
    </source>
</reference>
<evidence type="ECO:0000313" key="2">
    <source>
        <dbReference type="EMBL" id="KAG9451440.1"/>
    </source>
</evidence>